<feature type="domain" description="Enoyl reductase (ER)" evidence="12">
    <location>
        <begin position="15"/>
        <end position="311"/>
    </location>
</feature>
<dbReference type="SUPFAM" id="SSF50129">
    <property type="entry name" value="GroES-like"/>
    <property type="match status" value="1"/>
</dbReference>
<dbReference type="InterPro" id="IPR051034">
    <property type="entry name" value="Mito_Enoyl-ACP_Reductase"/>
</dbReference>
<dbReference type="CDD" id="cd05282">
    <property type="entry name" value="ETR_like"/>
    <property type="match status" value="1"/>
</dbReference>
<evidence type="ECO:0000313" key="13">
    <source>
        <dbReference type="EMBL" id="TCQ76959.1"/>
    </source>
</evidence>
<keyword evidence="5" id="KW-0809">Transit peptide</keyword>
<comment type="similarity">
    <text evidence="1">Belongs to the zinc-containing alcohol dehydrogenase family. Quinone oxidoreductase subfamily.</text>
</comment>
<feature type="region of interest" description="Disordered" evidence="11">
    <location>
        <begin position="321"/>
        <end position="344"/>
    </location>
</feature>
<keyword evidence="7" id="KW-0443">Lipid metabolism</keyword>
<dbReference type="Proteomes" id="UP000295263">
    <property type="component" value="Unassembled WGS sequence"/>
</dbReference>
<evidence type="ECO:0000256" key="7">
    <source>
        <dbReference type="ARBA" id="ARBA00023098"/>
    </source>
</evidence>
<comment type="caution">
    <text evidence="13">The sequence shown here is derived from an EMBL/GenBank/DDBJ whole genome shotgun (WGS) entry which is preliminary data.</text>
</comment>
<evidence type="ECO:0000256" key="8">
    <source>
        <dbReference type="ARBA" id="ARBA00023160"/>
    </source>
</evidence>
<dbReference type="EC" id="1.3.1.104" evidence="9"/>
<dbReference type="AlphaFoldDB" id="A0ABD7QRH0"/>
<evidence type="ECO:0000256" key="4">
    <source>
        <dbReference type="ARBA" id="ARBA00022857"/>
    </source>
</evidence>
<evidence type="ECO:0000256" key="1">
    <source>
        <dbReference type="ARBA" id="ARBA00010371"/>
    </source>
</evidence>
<proteinExistence type="inferred from homology"/>
<evidence type="ECO:0000313" key="14">
    <source>
        <dbReference type="Proteomes" id="UP000295263"/>
    </source>
</evidence>
<gene>
    <name evidence="13" type="ORF">EC841_101773</name>
</gene>
<evidence type="ECO:0000256" key="11">
    <source>
        <dbReference type="SAM" id="MobiDB-lite"/>
    </source>
</evidence>
<dbReference type="Gene3D" id="3.40.50.720">
    <property type="entry name" value="NAD(P)-binding Rossmann-like Domain"/>
    <property type="match status" value="1"/>
</dbReference>
<dbReference type="SMART" id="SM00829">
    <property type="entry name" value="PKS_ER"/>
    <property type="match status" value="1"/>
</dbReference>
<dbReference type="GO" id="GO:0141148">
    <property type="term" value="F:enoyl-[acyl-carrier-protein] reductase (NADPH) activity"/>
    <property type="evidence" value="ECO:0007669"/>
    <property type="project" value="UniProtKB-EC"/>
</dbReference>
<dbReference type="InterPro" id="IPR036291">
    <property type="entry name" value="NAD(P)-bd_dom_sf"/>
</dbReference>
<keyword evidence="3" id="KW-0276">Fatty acid metabolism</keyword>
<keyword evidence="4" id="KW-0521">NADP</keyword>
<evidence type="ECO:0000259" key="12">
    <source>
        <dbReference type="SMART" id="SM00829"/>
    </source>
</evidence>
<dbReference type="InterPro" id="IPR020843">
    <property type="entry name" value="ER"/>
</dbReference>
<evidence type="ECO:0000256" key="5">
    <source>
        <dbReference type="ARBA" id="ARBA00022946"/>
    </source>
</evidence>
<evidence type="ECO:0000256" key="9">
    <source>
        <dbReference type="ARBA" id="ARBA00038963"/>
    </source>
</evidence>
<sequence>MLNHAICYHRYGPPARVLDLHTQPLPALAAGKVRVQMRYAPLNPSDLIPVTGAYRHRTTLPAVAGYEGVGEVVAASSGSGVAPGQRVLPLRGEGTWQSYLDIAGEWLVPVPDEIDDRLAARGYINPLTALLMLRRWPVAGKNIVLTAAASSGASLLGQWALRMGARSVCGVIRSPQHRERLEQQGIYPLMTTDRGMLGQVLQQTDLLFDAVGGDSASEMLAMLPASSTLISWGLLSGAPLTQSRYGARVSKFHLREALPPLDVGEWRSAFSDIWQLLPQTAMPAAQVLPFLRWREAIADSERQGRERKILLDFSEPGGAVAGLPADKSGDVPPGGLISAQSWLP</sequence>
<evidence type="ECO:0000256" key="3">
    <source>
        <dbReference type="ARBA" id="ARBA00022832"/>
    </source>
</evidence>
<name>A0ABD7QRH0_RAOOR</name>
<accession>A0ABD7QRH0</accession>
<dbReference type="PANTHER" id="PTHR43981">
    <property type="entry name" value="ENOYL-[ACYL-CARRIER-PROTEIN] REDUCTASE, MITOCHONDRIAL"/>
    <property type="match status" value="1"/>
</dbReference>
<dbReference type="GO" id="GO:0006633">
    <property type="term" value="P:fatty acid biosynthetic process"/>
    <property type="evidence" value="ECO:0007669"/>
    <property type="project" value="UniProtKB-KW"/>
</dbReference>
<evidence type="ECO:0000256" key="2">
    <source>
        <dbReference type="ARBA" id="ARBA00022516"/>
    </source>
</evidence>
<organism evidence="13 14">
    <name type="scientific">Raoultella ornithinolytica</name>
    <name type="common">Klebsiella ornithinolytica</name>
    <dbReference type="NCBI Taxonomy" id="54291"/>
    <lineage>
        <taxon>Bacteria</taxon>
        <taxon>Pseudomonadati</taxon>
        <taxon>Pseudomonadota</taxon>
        <taxon>Gammaproteobacteria</taxon>
        <taxon>Enterobacterales</taxon>
        <taxon>Enterobacteriaceae</taxon>
        <taxon>Klebsiella/Raoultella group</taxon>
        <taxon>Raoultella</taxon>
    </lineage>
</organism>
<dbReference type="PANTHER" id="PTHR43981:SF2">
    <property type="entry name" value="ENOYL-[ACYL-CARRIER-PROTEIN] REDUCTASE, MITOCHONDRIAL"/>
    <property type="match status" value="1"/>
</dbReference>
<keyword evidence="2" id="KW-0444">Lipid biosynthesis</keyword>
<keyword evidence="6" id="KW-0560">Oxidoreductase</keyword>
<dbReference type="SUPFAM" id="SSF51735">
    <property type="entry name" value="NAD(P)-binding Rossmann-fold domains"/>
    <property type="match status" value="1"/>
</dbReference>
<dbReference type="Gene3D" id="3.90.180.10">
    <property type="entry name" value="Medium-chain alcohol dehydrogenases, catalytic domain"/>
    <property type="match status" value="1"/>
</dbReference>
<evidence type="ECO:0000256" key="6">
    <source>
        <dbReference type="ARBA" id="ARBA00023002"/>
    </source>
</evidence>
<keyword evidence="8" id="KW-0275">Fatty acid biosynthesis</keyword>
<dbReference type="Pfam" id="PF08240">
    <property type="entry name" value="ADH_N"/>
    <property type="match status" value="1"/>
</dbReference>
<evidence type="ECO:0000256" key="10">
    <source>
        <dbReference type="ARBA" id="ARBA00048843"/>
    </source>
</evidence>
<comment type="catalytic activity">
    <reaction evidence="10">
        <text>a 2,3-saturated acyl-[ACP] + NADP(+) = a (2E)-enoyl-[ACP] + NADPH + H(+)</text>
        <dbReference type="Rhea" id="RHEA:22564"/>
        <dbReference type="Rhea" id="RHEA-COMP:9925"/>
        <dbReference type="Rhea" id="RHEA-COMP:9926"/>
        <dbReference type="ChEBI" id="CHEBI:15378"/>
        <dbReference type="ChEBI" id="CHEBI:57783"/>
        <dbReference type="ChEBI" id="CHEBI:58349"/>
        <dbReference type="ChEBI" id="CHEBI:78784"/>
        <dbReference type="ChEBI" id="CHEBI:78785"/>
        <dbReference type="EC" id="1.3.1.104"/>
    </reaction>
</comment>
<dbReference type="InterPro" id="IPR011032">
    <property type="entry name" value="GroES-like_sf"/>
</dbReference>
<protein>
    <recommendedName>
        <fullName evidence="9">enoyl-[acyl-carrier-protein] reductase</fullName>
        <ecNumber evidence="9">1.3.1.104</ecNumber>
    </recommendedName>
</protein>
<dbReference type="InterPro" id="IPR013154">
    <property type="entry name" value="ADH-like_N"/>
</dbReference>
<reference evidence="13 14" key="1">
    <citation type="submission" date="2019-03" db="EMBL/GenBank/DDBJ databases">
        <title>Genomic analyses of the natural microbiome of Caenorhabditis elegans.</title>
        <authorList>
            <person name="Samuel B."/>
        </authorList>
    </citation>
    <scope>NUCLEOTIDE SEQUENCE [LARGE SCALE GENOMIC DNA]</scope>
    <source>
        <strain evidence="13 14">JUb54</strain>
    </source>
</reference>
<dbReference type="EMBL" id="SLYQ01000001">
    <property type="protein sequence ID" value="TCQ76959.1"/>
    <property type="molecule type" value="Genomic_DNA"/>
</dbReference>